<keyword evidence="5 6" id="KW-0472">Membrane</keyword>
<evidence type="ECO:0000313" key="8">
    <source>
        <dbReference type="Proteomes" id="UP000018838"/>
    </source>
</evidence>
<organism evidence="7 8">
    <name type="scientific">Legionella oakridgensis ATCC 33761 = DSM 21215</name>
    <dbReference type="NCBI Taxonomy" id="1268635"/>
    <lineage>
        <taxon>Bacteria</taxon>
        <taxon>Pseudomonadati</taxon>
        <taxon>Pseudomonadota</taxon>
        <taxon>Gammaproteobacteria</taxon>
        <taxon>Legionellales</taxon>
        <taxon>Legionellaceae</taxon>
        <taxon>Legionella</taxon>
    </lineage>
</organism>
<feature type="transmembrane region" description="Helical" evidence="6">
    <location>
        <begin position="135"/>
        <end position="158"/>
    </location>
</feature>
<dbReference type="Proteomes" id="UP000018838">
    <property type="component" value="Chromosome"/>
</dbReference>
<evidence type="ECO:0000256" key="3">
    <source>
        <dbReference type="ARBA" id="ARBA00022692"/>
    </source>
</evidence>
<keyword evidence="8" id="KW-1185">Reference proteome</keyword>
<dbReference type="InterPro" id="IPR002549">
    <property type="entry name" value="AI-2E-like"/>
</dbReference>
<feature type="transmembrane region" description="Helical" evidence="6">
    <location>
        <begin position="60"/>
        <end position="79"/>
    </location>
</feature>
<evidence type="ECO:0000256" key="6">
    <source>
        <dbReference type="SAM" id="Phobius"/>
    </source>
</evidence>
<evidence type="ECO:0000256" key="1">
    <source>
        <dbReference type="ARBA" id="ARBA00004141"/>
    </source>
</evidence>
<dbReference type="KEGG" id="lok:Loa_02326"/>
<dbReference type="PATRIC" id="fig|1268635.3.peg.2388"/>
<evidence type="ECO:0000256" key="4">
    <source>
        <dbReference type="ARBA" id="ARBA00022989"/>
    </source>
</evidence>
<dbReference type="HOGENOM" id="CLU_1494483_0_0_6"/>
<gene>
    <name evidence="7" type="ORF">Loa_02326</name>
</gene>
<proteinExistence type="inferred from homology"/>
<dbReference type="eggNOG" id="COG0628">
    <property type="taxonomic scope" value="Bacteria"/>
</dbReference>
<protein>
    <submittedName>
        <fullName evidence="7">Uncharacterized protein</fullName>
    </submittedName>
</protein>
<dbReference type="GO" id="GO:0016020">
    <property type="term" value="C:membrane"/>
    <property type="evidence" value="ECO:0007669"/>
    <property type="project" value="UniProtKB-SubCell"/>
</dbReference>
<dbReference type="EMBL" id="CP004006">
    <property type="protein sequence ID" value="AHE67868.1"/>
    <property type="molecule type" value="Genomic_DNA"/>
</dbReference>
<dbReference type="Pfam" id="PF01594">
    <property type="entry name" value="AI-2E_transport"/>
    <property type="match status" value="1"/>
</dbReference>
<accession>W0BBH0</accession>
<dbReference type="STRING" id="1268635.Loa_02326"/>
<reference evidence="7 8" key="1">
    <citation type="journal article" date="2013" name="Int. J. Med. Microbiol.">
        <title>Legionella oakridgensis ATCC 33761 genome sequence and phenotypic characterization reveals its replication capacity in amoebae.</title>
        <authorList>
            <person name="Brzuszkiewicz E."/>
            <person name="Schulz T."/>
            <person name="Rydzewski K."/>
            <person name="Daniel R."/>
            <person name="Gillmaier N."/>
            <person name="Dittmann C."/>
            <person name="Holland G."/>
            <person name="Schunder E."/>
            <person name="Lautner M."/>
            <person name="Eisenreich W."/>
            <person name="Luck C."/>
            <person name="Heuner K."/>
        </authorList>
    </citation>
    <scope>NUCLEOTIDE SEQUENCE [LARGE SCALE GENOMIC DNA]</scope>
    <source>
        <strain>OR-10</strain>
        <strain evidence="8">ATCC 33761</strain>
    </source>
</reference>
<comment type="subcellular location">
    <subcellularLocation>
        <location evidence="1">Membrane</location>
        <topology evidence="1">Multi-pass membrane protein</topology>
    </subcellularLocation>
</comment>
<feature type="transmembrane region" description="Helical" evidence="6">
    <location>
        <begin position="28"/>
        <end position="48"/>
    </location>
</feature>
<keyword evidence="3 6" id="KW-0812">Transmembrane</keyword>
<evidence type="ECO:0000256" key="2">
    <source>
        <dbReference type="ARBA" id="ARBA00009773"/>
    </source>
</evidence>
<name>W0BBH0_9GAMM</name>
<dbReference type="AlphaFoldDB" id="W0BBH0"/>
<feature type="transmembrane region" description="Helical" evidence="6">
    <location>
        <begin position="5"/>
        <end position="22"/>
    </location>
</feature>
<evidence type="ECO:0000313" key="7">
    <source>
        <dbReference type="EMBL" id="AHE67868.1"/>
    </source>
</evidence>
<evidence type="ECO:0000256" key="5">
    <source>
        <dbReference type="ARBA" id="ARBA00023136"/>
    </source>
</evidence>
<sequence>MNRTVTFAAGLVLVWITGYLLITGRGLLIPLIIAIFIWNLLNTIHGAIQRAPVVGARLPYGLSMSLSLVVVVIFVKIVIDIISNNVNDVISASSRYQENLMRILNALDTRYQIKTLASFDSFFKELSVQHILANIYGVFTTLTGSAVLIALYVVFYLSNNTFLNKNKRTVPATRASPVGG</sequence>
<keyword evidence="4 6" id="KW-1133">Transmembrane helix</keyword>
<comment type="similarity">
    <text evidence="2">Belongs to the autoinducer-2 exporter (AI-2E) (TC 2.A.86) family.</text>
</comment>